<evidence type="ECO:0000256" key="15">
    <source>
        <dbReference type="ARBA" id="ARBA00071169"/>
    </source>
</evidence>
<evidence type="ECO:0000256" key="14">
    <source>
        <dbReference type="ARBA" id="ARBA00025494"/>
    </source>
</evidence>
<evidence type="ECO:0000256" key="9">
    <source>
        <dbReference type="ARBA" id="ARBA00022759"/>
    </source>
</evidence>
<evidence type="ECO:0000256" key="3">
    <source>
        <dbReference type="ARBA" id="ARBA00007469"/>
    </source>
</evidence>
<dbReference type="CDD" id="cd01061">
    <property type="entry name" value="RNase_T2_euk"/>
    <property type="match status" value="1"/>
</dbReference>
<dbReference type="GO" id="GO:0005576">
    <property type="term" value="C:extracellular region"/>
    <property type="evidence" value="ECO:0007669"/>
    <property type="project" value="EnsemblFungi"/>
</dbReference>
<evidence type="ECO:0000256" key="1">
    <source>
        <dbReference type="ARBA" id="ARBA00004410"/>
    </source>
</evidence>
<dbReference type="GO" id="GO:0005829">
    <property type="term" value="C:cytosol"/>
    <property type="evidence" value="ECO:0007669"/>
    <property type="project" value="EnsemblFungi"/>
</dbReference>
<evidence type="ECO:0000256" key="7">
    <source>
        <dbReference type="ARBA" id="ARBA00022722"/>
    </source>
</evidence>
<evidence type="ECO:0000256" key="6">
    <source>
        <dbReference type="ARBA" id="ARBA00022554"/>
    </source>
</evidence>
<dbReference type="GeneID" id="30984328"/>
<feature type="active site" evidence="16">
    <location>
        <position position="78"/>
    </location>
</feature>
<dbReference type="GO" id="GO:0000902">
    <property type="term" value="P:cell morphogenesis"/>
    <property type="evidence" value="ECO:0007669"/>
    <property type="project" value="EnsemblFungi"/>
</dbReference>
<dbReference type="PANTHER" id="PTHR11240:SF22">
    <property type="entry name" value="RIBONUCLEASE T2"/>
    <property type="match status" value="1"/>
</dbReference>
<dbReference type="GO" id="GO:0033897">
    <property type="term" value="F:ribonuclease T2 activity"/>
    <property type="evidence" value="ECO:0007669"/>
    <property type="project" value="UniProtKB-EC"/>
</dbReference>
<evidence type="ECO:0000256" key="2">
    <source>
        <dbReference type="ARBA" id="ARBA00004496"/>
    </source>
</evidence>
<feature type="region of interest" description="Disordered" evidence="18">
    <location>
        <begin position="256"/>
        <end position="284"/>
    </location>
</feature>
<proteinExistence type="inferred from homology"/>
<keyword evidence="12" id="KW-0325">Glycoprotein</keyword>
<reference evidence="21" key="1">
    <citation type="submission" date="2016-05" db="EMBL/GenBank/DDBJ databases">
        <title>Comparative genomics of biotechnologically important yeasts.</title>
        <authorList>
            <consortium name="DOE Joint Genome Institute"/>
            <person name="Riley R."/>
            <person name="Haridas S."/>
            <person name="Wolfe K.H."/>
            <person name="Lopes M.R."/>
            <person name="Hittinger C.T."/>
            <person name="Goker M."/>
            <person name="Salamov A."/>
            <person name="Wisecaver J."/>
            <person name="Long T.M."/>
            <person name="Aerts A.L."/>
            <person name="Barry K."/>
            <person name="Choi C."/>
            <person name="Clum A."/>
            <person name="Coughlan A.Y."/>
            <person name="Deshpande S."/>
            <person name="Douglass A.P."/>
            <person name="Hanson S.J."/>
            <person name="Klenk H.-P."/>
            <person name="Labutti K."/>
            <person name="Lapidus A."/>
            <person name="Lindquist E."/>
            <person name="Lipzen A."/>
            <person name="Meier-Kolthoff J.P."/>
            <person name="Ohm R.A."/>
            <person name="Otillar R.P."/>
            <person name="Pangilinan J."/>
            <person name="Peng Y."/>
            <person name="Rokas A."/>
            <person name="Rosa C.A."/>
            <person name="Scheuner C."/>
            <person name="Sibirny A.A."/>
            <person name="Slot J.C."/>
            <person name="Stielow J.B."/>
            <person name="Sun H."/>
            <person name="Kurtzman C.P."/>
            <person name="Blackwell M."/>
            <person name="Grigoriev I.V."/>
            <person name="Jeffries T.W."/>
        </authorList>
    </citation>
    <scope>NUCLEOTIDE SEQUENCE [LARGE SCALE GENOMIC DNA]</scope>
    <source>
        <strain evidence="21">NRRL Y-17324</strain>
    </source>
</reference>
<dbReference type="InterPro" id="IPR033130">
    <property type="entry name" value="RNase_T2_His_AS_2"/>
</dbReference>
<gene>
    <name evidence="20" type="ORF">CANTADRAFT_53323</name>
</gene>
<dbReference type="OrthoDB" id="435754at2759"/>
<dbReference type="Proteomes" id="UP000094285">
    <property type="component" value="Unassembled WGS sequence"/>
</dbReference>
<dbReference type="FunFam" id="3.90.730.10:FF:000004">
    <property type="entry name" value="Ribonuclease T2-like"/>
    <property type="match status" value="1"/>
</dbReference>
<evidence type="ECO:0000256" key="8">
    <source>
        <dbReference type="ARBA" id="ARBA00022729"/>
    </source>
</evidence>
<keyword evidence="13" id="KW-0456">Lyase</keyword>
<dbReference type="InterPro" id="IPR033697">
    <property type="entry name" value="Ribonuclease_T2_eukaryotic"/>
</dbReference>
<evidence type="ECO:0000256" key="4">
    <source>
        <dbReference type="ARBA" id="ARBA00012571"/>
    </source>
</evidence>
<dbReference type="PROSITE" id="PS00530">
    <property type="entry name" value="RNASE_T2_1"/>
    <property type="match status" value="1"/>
</dbReference>
<dbReference type="GO" id="GO:0006915">
    <property type="term" value="P:apoptotic process"/>
    <property type="evidence" value="ECO:0007669"/>
    <property type="project" value="EnsemblFungi"/>
</dbReference>
<evidence type="ECO:0000259" key="19">
    <source>
        <dbReference type="Pfam" id="PF25488"/>
    </source>
</evidence>
<comment type="similarity">
    <text evidence="3 17">Belongs to the RNase T2 family.</text>
</comment>
<evidence type="ECO:0000313" key="20">
    <source>
        <dbReference type="EMBL" id="ODV78705.1"/>
    </source>
</evidence>
<dbReference type="AlphaFoldDB" id="A0A1E4SGV8"/>
<dbReference type="GO" id="GO:0003723">
    <property type="term" value="F:RNA binding"/>
    <property type="evidence" value="ECO:0007669"/>
    <property type="project" value="InterPro"/>
</dbReference>
<dbReference type="GO" id="GO:0000324">
    <property type="term" value="C:fungal-type vacuole"/>
    <property type="evidence" value="ECO:0007669"/>
    <property type="project" value="EnsemblFungi"/>
</dbReference>
<dbReference type="EMBL" id="KV453913">
    <property type="protein sequence ID" value="ODV78705.1"/>
    <property type="molecule type" value="Genomic_DNA"/>
</dbReference>
<dbReference type="RefSeq" id="XP_020063827.1">
    <property type="nucleotide sequence ID" value="XM_020210192.1"/>
</dbReference>
<organism evidence="20 21">
    <name type="scientific">Suhomyces tanzawaensis NRRL Y-17324</name>
    <dbReference type="NCBI Taxonomy" id="984487"/>
    <lineage>
        <taxon>Eukaryota</taxon>
        <taxon>Fungi</taxon>
        <taxon>Dikarya</taxon>
        <taxon>Ascomycota</taxon>
        <taxon>Saccharomycotina</taxon>
        <taxon>Pichiomycetes</taxon>
        <taxon>Debaryomycetaceae</taxon>
        <taxon>Suhomyces</taxon>
    </lineage>
</organism>
<comment type="function">
    <text evidence="14">Rnase which modulates cell survival under stress conditions. Released from the vacuole to the cytoplasm during stress to promote tRNA and rRNA cleavage and to activate separately a downstream pathway that promotes cell death. Involved in cell size, vacuolar morphology and growth at high temperatures and high salt concentration.</text>
</comment>
<keyword evidence="9" id="KW-0255">Endonuclease</keyword>
<dbReference type="Gene3D" id="3.90.730.10">
    <property type="entry name" value="Ribonuclease T2-like"/>
    <property type="match status" value="1"/>
</dbReference>
<evidence type="ECO:0000256" key="11">
    <source>
        <dbReference type="ARBA" id="ARBA00023157"/>
    </source>
</evidence>
<evidence type="ECO:0000256" key="5">
    <source>
        <dbReference type="ARBA" id="ARBA00022490"/>
    </source>
</evidence>
<evidence type="ECO:0000256" key="18">
    <source>
        <dbReference type="SAM" id="MobiDB-lite"/>
    </source>
</evidence>
<dbReference type="InterPro" id="IPR001568">
    <property type="entry name" value="RNase_T2-like"/>
</dbReference>
<dbReference type="InterPro" id="IPR018188">
    <property type="entry name" value="RNase_T2_His_AS_1"/>
</dbReference>
<feature type="active site" evidence="16">
    <location>
        <position position="138"/>
    </location>
</feature>
<keyword evidence="8" id="KW-0732">Signal</keyword>
<sequence length="407" mass="44704">MLADSTLAFPQQLLKLGNTFVSKDSAPSCPVDSPISCSISNADAQNSCCYESPGGILLQTQFWDYSPAVGADDAFTLHGLWPDNCDGTYAQFCDSSLNLKGDVKSIIVDQYKDQALYDLMVANWKNYNGNDESLWEHEYNKHGTCIRTLNPKCLGDAASNQNIYQFYKITEALYSKLPTYKFLTDAGIHPDPSATYTKKQIADALSAGFGGKNVYFKCDNKNALQEVWYFHHLRGSILGEDFIQIDSLQGSRCPDSGIKWIPKSKSNPGDGGNPSNPSNPNPPLDAVASGYLKLTNNPGCLISAGNWYSTGTCATYRVQESQFGGYNLKTSKGFCGFDQNNDFACGSQYQASKYQFQYDSSSGQISYGGKSDWCYDKRNSHGGGNQLQIPVKLDDGNCGTTFKLYIK</sequence>
<keyword evidence="10" id="KW-0378">Hydrolase</keyword>
<evidence type="ECO:0000256" key="13">
    <source>
        <dbReference type="ARBA" id="ARBA00023239"/>
    </source>
</evidence>
<feature type="active site" evidence="16">
    <location>
        <position position="142"/>
    </location>
</feature>
<protein>
    <recommendedName>
        <fullName evidence="15">Ribonuclease T2-like</fullName>
        <ecNumber evidence="4">4.6.1.19</ecNumber>
    </recommendedName>
</protein>
<dbReference type="InterPro" id="IPR036430">
    <property type="entry name" value="RNase_T2-like_sf"/>
</dbReference>
<dbReference type="Pfam" id="PF00445">
    <property type="entry name" value="Ribonuclease_T2"/>
    <property type="match status" value="1"/>
</dbReference>
<dbReference type="SUPFAM" id="SSF55895">
    <property type="entry name" value="Ribonuclease Rh-like"/>
    <property type="match status" value="1"/>
</dbReference>
<evidence type="ECO:0000256" key="12">
    <source>
        <dbReference type="ARBA" id="ARBA00023180"/>
    </source>
</evidence>
<feature type="domain" description="RNase T2-like C-terminal" evidence="19">
    <location>
        <begin position="290"/>
        <end position="380"/>
    </location>
</feature>
<keyword evidence="21" id="KW-1185">Reference proteome</keyword>
<dbReference type="EC" id="4.6.1.19" evidence="4"/>
<evidence type="ECO:0000256" key="17">
    <source>
        <dbReference type="RuleBase" id="RU004328"/>
    </source>
</evidence>
<evidence type="ECO:0000256" key="10">
    <source>
        <dbReference type="ARBA" id="ARBA00022801"/>
    </source>
</evidence>
<comment type="subcellular location">
    <subcellularLocation>
        <location evidence="2">Cytoplasm</location>
    </subcellularLocation>
    <subcellularLocation>
        <location evidence="1">Vacuole lumen</location>
    </subcellularLocation>
</comment>
<dbReference type="GO" id="GO:0006402">
    <property type="term" value="P:mRNA catabolic process"/>
    <property type="evidence" value="ECO:0007669"/>
    <property type="project" value="EnsemblFungi"/>
</dbReference>
<keyword evidence="6" id="KW-0926">Vacuole</keyword>
<keyword evidence="7" id="KW-0540">Nuclease</keyword>
<dbReference type="GO" id="GO:0016787">
    <property type="term" value="F:hydrolase activity"/>
    <property type="evidence" value="ECO:0007669"/>
    <property type="project" value="UniProtKB-KW"/>
</dbReference>
<keyword evidence="5" id="KW-0963">Cytoplasm</keyword>
<accession>A0A1E4SGV8</accession>
<dbReference type="GO" id="GO:0005775">
    <property type="term" value="C:vacuolar lumen"/>
    <property type="evidence" value="ECO:0007669"/>
    <property type="project" value="UniProtKB-SubCell"/>
</dbReference>
<evidence type="ECO:0000256" key="16">
    <source>
        <dbReference type="PIRSR" id="PIRSR633697-1"/>
    </source>
</evidence>
<keyword evidence="11" id="KW-1015">Disulfide bond</keyword>
<evidence type="ECO:0000313" key="21">
    <source>
        <dbReference type="Proteomes" id="UP000094285"/>
    </source>
</evidence>
<dbReference type="PROSITE" id="PS00531">
    <property type="entry name" value="RNASE_T2_2"/>
    <property type="match status" value="1"/>
</dbReference>
<name>A0A1E4SGV8_9ASCO</name>
<dbReference type="PANTHER" id="PTHR11240">
    <property type="entry name" value="RIBONUCLEASE T2"/>
    <property type="match status" value="1"/>
</dbReference>
<dbReference type="Pfam" id="PF25488">
    <property type="entry name" value="RNaseT2L_C"/>
    <property type="match status" value="1"/>
</dbReference>
<dbReference type="InterPro" id="IPR057328">
    <property type="entry name" value="RNaseT2L_C"/>
</dbReference>